<dbReference type="PIRSF" id="PIRSF010386">
    <property type="entry name" value="RocB"/>
    <property type="match status" value="1"/>
</dbReference>
<evidence type="ECO:0000313" key="2">
    <source>
        <dbReference type="EMBL" id="MED5052285.1"/>
    </source>
</evidence>
<comment type="caution">
    <text evidence="2">The sequence shown here is derived from an EMBL/GenBank/DDBJ whole genome shotgun (WGS) entry which is preliminary data.</text>
</comment>
<sequence>MKWQTKQQLKQLLCQLVQHASVSHSKAEVELAHYIAQQLCTLEYFQANPSLVQLHPTGDGRYFVTALVKQEEQVEDTIVLVSHFDVVDVQDYGIWKEWAFSPETLTQYFYHHKEKLPAAVQADLAQGEWLFGRGVMDMKCGLALHMSLIEQACHGYFRGNVLLLTVPDEEVNSVGMRAAVPALVEMAKKHRLNYRLVLNSEPMFTRYPGDQTNYIYTGSIGKVLPGFYCYGKETHVGEPLAGLNANGMVSQIVNELELNVDFCELFGQEVSPPPTSLFQTDLKEDYSVQIPHRAVALFNLFLQQKSMDDITESLRQLTKRAAEKIEQRYREQALRFAQMEQSAPRSLSIHVWTFAELRQRVVEMFGTEKVEKLEQSVLADGDGKDERQRTIELVDQLAILCKDLGPMIVLFYAPPYYPAVNSSDDPLVLYLVDQLRAYAKEKNDISLVQQHYFGGISDLSYVGLHQPLSALRTLTANMPLWGQGYDLPIQALAEFSAPVLNVGPIGRDAHQWTERLNVPFAFETLRNWLTYVIEQAFSFRTKE</sequence>
<proteinExistence type="predicted"/>
<feature type="coiled-coil region" evidence="1">
    <location>
        <begin position="307"/>
        <end position="342"/>
    </location>
</feature>
<dbReference type="RefSeq" id="WP_328218503.1">
    <property type="nucleotide sequence ID" value="NZ_JARTLI010000019.1"/>
</dbReference>
<reference evidence="2 3" key="1">
    <citation type="submission" date="2023-03" db="EMBL/GenBank/DDBJ databases">
        <title>Bacillus Genome Sequencing.</title>
        <authorList>
            <person name="Dunlap C."/>
        </authorList>
    </citation>
    <scope>NUCLEOTIDE SEQUENCE [LARGE SCALE GENOMIC DNA]</scope>
    <source>
        <strain evidence="2 3">NRS-38</strain>
    </source>
</reference>
<dbReference type="Proteomes" id="UP001339962">
    <property type="component" value="Unassembled WGS sequence"/>
</dbReference>
<evidence type="ECO:0000313" key="3">
    <source>
        <dbReference type="Proteomes" id="UP001339962"/>
    </source>
</evidence>
<dbReference type="InterPro" id="IPR050072">
    <property type="entry name" value="Peptidase_M20A"/>
</dbReference>
<dbReference type="PANTHER" id="PTHR43808:SF27">
    <property type="entry name" value="PROTEIN ROCB"/>
    <property type="match status" value="1"/>
</dbReference>
<dbReference type="Gene3D" id="3.40.630.10">
    <property type="entry name" value="Zn peptidases"/>
    <property type="match status" value="1"/>
</dbReference>
<organism evidence="2 3">
    <name type="scientific">Anoxybacteroides rupiense</name>
    <dbReference type="NCBI Taxonomy" id="311460"/>
    <lineage>
        <taxon>Bacteria</taxon>
        <taxon>Bacillati</taxon>
        <taxon>Bacillota</taxon>
        <taxon>Bacilli</taxon>
        <taxon>Bacillales</taxon>
        <taxon>Anoxybacillaceae</taxon>
        <taxon>Anoxybacteroides</taxon>
    </lineage>
</organism>
<dbReference type="FunFam" id="3.40.630.10:FF:000100">
    <property type="entry name" value="Arginine utilization protein RocB"/>
    <property type="match status" value="1"/>
</dbReference>
<dbReference type="InterPro" id="IPR002933">
    <property type="entry name" value="Peptidase_M20"/>
</dbReference>
<keyword evidence="1" id="KW-0175">Coiled coil</keyword>
<evidence type="ECO:0000256" key="1">
    <source>
        <dbReference type="SAM" id="Coils"/>
    </source>
</evidence>
<name>A0ABD5IX07_9BACL</name>
<dbReference type="EMBL" id="JARTLI010000019">
    <property type="protein sequence ID" value="MED5052285.1"/>
    <property type="molecule type" value="Genomic_DNA"/>
</dbReference>
<dbReference type="PANTHER" id="PTHR43808">
    <property type="entry name" value="ACETYLORNITHINE DEACETYLASE"/>
    <property type="match status" value="1"/>
</dbReference>
<gene>
    <name evidence="2" type="ORF">P9850_10510</name>
</gene>
<dbReference type="InterPro" id="IPR012166">
    <property type="entry name" value="Uncharacterised_RocB"/>
</dbReference>
<dbReference type="Pfam" id="PF01546">
    <property type="entry name" value="Peptidase_M20"/>
    <property type="match status" value="1"/>
</dbReference>
<dbReference type="AlphaFoldDB" id="A0ABD5IX07"/>
<protein>
    <submittedName>
        <fullName evidence="2">M20/M25/M40 family metallo-hydrolase</fullName>
    </submittedName>
</protein>
<dbReference type="SUPFAM" id="SSF53187">
    <property type="entry name" value="Zn-dependent exopeptidases"/>
    <property type="match status" value="1"/>
</dbReference>
<accession>A0ABD5IX07</accession>